<feature type="domain" description="Fibronectin type-III" evidence="3">
    <location>
        <begin position="15"/>
        <end position="123"/>
    </location>
</feature>
<dbReference type="SMART" id="SM00060">
    <property type="entry name" value="FN3"/>
    <property type="match status" value="2"/>
</dbReference>
<protein>
    <recommendedName>
        <fullName evidence="3">Fibronectin type-III domain-containing protein</fullName>
    </recommendedName>
</protein>
<dbReference type="Proteomes" id="UP001634394">
    <property type="component" value="Unassembled WGS sequence"/>
</dbReference>
<evidence type="ECO:0000256" key="2">
    <source>
        <dbReference type="SAM" id="MobiDB-lite"/>
    </source>
</evidence>
<organism evidence="4 5">
    <name type="scientific">Sinanodonta woodiana</name>
    <name type="common">Chinese pond mussel</name>
    <name type="synonym">Anodonta woodiana</name>
    <dbReference type="NCBI Taxonomy" id="1069815"/>
    <lineage>
        <taxon>Eukaryota</taxon>
        <taxon>Metazoa</taxon>
        <taxon>Spiralia</taxon>
        <taxon>Lophotrochozoa</taxon>
        <taxon>Mollusca</taxon>
        <taxon>Bivalvia</taxon>
        <taxon>Autobranchia</taxon>
        <taxon>Heteroconchia</taxon>
        <taxon>Palaeoheterodonta</taxon>
        <taxon>Unionida</taxon>
        <taxon>Unionoidea</taxon>
        <taxon>Unionidae</taxon>
        <taxon>Unioninae</taxon>
        <taxon>Sinanodonta</taxon>
    </lineage>
</organism>
<dbReference type="SUPFAM" id="SSF49265">
    <property type="entry name" value="Fibronectin type III"/>
    <property type="match status" value="1"/>
</dbReference>
<dbReference type="Pfam" id="PF00041">
    <property type="entry name" value="fn3"/>
    <property type="match status" value="2"/>
</dbReference>
<dbReference type="InterPro" id="IPR003961">
    <property type="entry name" value="FN3_dom"/>
</dbReference>
<dbReference type="Gene3D" id="2.60.40.10">
    <property type="entry name" value="Immunoglobulins"/>
    <property type="match status" value="2"/>
</dbReference>
<evidence type="ECO:0000313" key="4">
    <source>
        <dbReference type="EMBL" id="KAL3885676.1"/>
    </source>
</evidence>
<dbReference type="InterPro" id="IPR050964">
    <property type="entry name" value="Striated_Muscle_Regulatory"/>
</dbReference>
<sequence length="231" mass="26292">MSLVNDRPQHCLPGVPQPVRVTSHHDSPDSTSYKLMWDEPDDGGSPLIKYNIRYCEVKIIPDRTVYELSTYLTPFESVDNILPSAVSYELSPLIPGRYYLVEIQAIHTQGQSLKSFIFKTKEGVPQPVQVRSHRDSPDSTSYQLMWDKPDDGGSLIIKYIIQYCEMKISLNGTEYELMKPLNPLEISPSDESYTLSSLKPGSFYQVEVQAVNTMGMSSKMFIFKTKERAHE</sequence>
<dbReference type="PANTHER" id="PTHR13817:SF166">
    <property type="entry name" value="NEURONAL IGCAM-RELATED"/>
    <property type="match status" value="1"/>
</dbReference>
<dbReference type="EMBL" id="JBJQND010000002">
    <property type="protein sequence ID" value="KAL3885676.1"/>
    <property type="molecule type" value="Genomic_DNA"/>
</dbReference>
<evidence type="ECO:0000259" key="3">
    <source>
        <dbReference type="PROSITE" id="PS50853"/>
    </source>
</evidence>
<comment type="caution">
    <text evidence="4">The sequence shown here is derived from an EMBL/GenBank/DDBJ whole genome shotgun (WGS) entry which is preliminary data.</text>
</comment>
<reference evidence="4 5" key="1">
    <citation type="submission" date="2024-11" db="EMBL/GenBank/DDBJ databases">
        <title>Chromosome-level genome assembly of the freshwater bivalve Anodonta woodiana.</title>
        <authorList>
            <person name="Chen X."/>
        </authorList>
    </citation>
    <scope>NUCLEOTIDE SEQUENCE [LARGE SCALE GENOMIC DNA]</scope>
    <source>
        <strain evidence="4">MN2024</strain>
        <tissue evidence="4">Gills</tissue>
    </source>
</reference>
<keyword evidence="1" id="KW-0677">Repeat</keyword>
<evidence type="ECO:0000256" key="1">
    <source>
        <dbReference type="ARBA" id="ARBA00022737"/>
    </source>
</evidence>
<dbReference type="InterPro" id="IPR013783">
    <property type="entry name" value="Ig-like_fold"/>
</dbReference>
<dbReference type="InterPro" id="IPR036116">
    <property type="entry name" value="FN3_sf"/>
</dbReference>
<dbReference type="AlphaFoldDB" id="A0ABD3XJ89"/>
<feature type="domain" description="Fibronectin type-III" evidence="3">
    <location>
        <begin position="124"/>
        <end position="228"/>
    </location>
</feature>
<dbReference type="PANTHER" id="PTHR13817">
    <property type="entry name" value="TITIN"/>
    <property type="match status" value="1"/>
</dbReference>
<dbReference type="PROSITE" id="PS50853">
    <property type="entry name" value="FN3"/>
    <property type="match status" value="2"/>
</dbReference>
<feature type="region of interest" description="Disordered" evidence="2">
    <location>
        <begin position="1"/>
        <end position="32"/>
    </location>
</feature>
<keyword evidence="5" id="KW-1185">Reference proteome</keyword>
<name>A0ABD3XJ89_SINWO</name>
<proteinExistence type="predicted"/>
<gene>
    <name evidence="4" type="ORF">ACJMK2_025723</name>
</gene>
<dbReference type="CDD" id="cd00063">
    <property type="entry name" value="FN3"/>
    <property type="match status" value="2"/>
</dbReference>
<accession>A0ABD3XJ89</accession>
<dbReference type="PRINTS" id="PR00014">
    <property type="entry name" value="FNTYPEIII"/>
</dbReference>
<evidence type="ECO:0000313" key="5">
    <source>
        <dbReference type="Proteomes" id="UP001634394"/>
    </source>
</evidence>